<evidence type="ECO:0008006" key="6">
    <source>
        <dbReference type="Google" id="ProtNLM"/>
    </source>
</evidence>
<evidence type="ECO:0000313" key="5">
    <source>
        <dbReference type="Proteomes" id="UP001107558"/>
    </source>
</evidence>
<sequence length="308" mass="35139">MRIEIYFVLAIIILNKDATSVSGKSIMANDAAIERQFEDYMNCSRVNSSNECLESTGRKRKGKPGNSGGNNVVLLASPGQSSNGVFEHHPGYEYIEVDDFEDQGGKRRRRRGKKNKRKKGKKGFIKKMKPFAYGVGGLKLLFDHFLLKKLFFLSVFNFFLSKVSFILATLVALKQFFHNPSGHSRAESHKVEVLAIPVKKHKSKFKESHFFDESKIVPITFQSELETPETTPAYFTYPSHGGFISSEEEAFNDLINDNNKEIMAVNDEVDFMKKNNDFDRKSDTIFSANDNHHDEKSYYLNHVHSPFV</sequence>
<dbReference type="Proteomes" id="UP001107558">
    <property type="component" value="Chromosome 3"/>
</dbReference>
<keyword evidence="2" id="KW-0812">Transmembrane</keyword>
<keyword evidence="5" id="KW-1185">Reference proteome</keyword>
<proteinExistence type="predicted"/>
<dbReference type="OrthoDB" id="6627826at2759"/>
<feature type="region of interest" description="Disordered" evidence="1">
    <location>
        <begin position="51"/>
        <end position="71"/>
    </location>
</feature>
<feature type="compositionally biased region" description="Basic residues" evidence="1">
    <location>
        <begin position="106"/>
        <end position="122"/>
    </location>
</feature>
<name>A0A9J6BPT7_POLVA</name>
<feature type="region of interest" description="Disordered" evidence="1">
    <location>
        <begin position="103"/>
        <end position="122"/>
    </location>
</feature>
<dbReference type="AlphaFoldDB" id="A0A9J6BPT7"/>
<gene>
    <name evidence="4" type="ORF">PVAND_002058</name>
</gene>
<evidence type="ECO:0000313" key="4">
    <source>
        <dbReference type="EMBL" id="KAG5671889.1"/>
    </source>
</evidence>
<comment type="caution">
    <text evidence="4">The sequence shown here is derived from an EMBL/GenBank/DDBJ whole genome shotgun (WGS) entry which is preliminary data.</text>
</comment>
<protein>
    <recommendedName>
        <fullName evidence="6">Pv-fam-d protein</fullName>
    </recommendedName>
</protein>
<feature type="chain" id="PRO_5039947956" description="Pv-fam-d protein" evidence="3">
    <location>
        <begin position="24"/>
        <end position="308"/>
    </location>
</feature>
<reference evidence="4" key="1">
    <citation type="submission" date="2021-03" db="EMBL/GenBank/DDBJ databases">
        <title>Chromosome level genome of the anhydrobiotic midge Polypedilum vanderplanki.</title>
        <authorList>
            <person name="Yoshida Y."/>
            <person name="Kikawada T."/>
            <person name="Gusev O."/>
        </authorList>
    </citation>
    <scope>NUCLEOTIDE SEQUENCE</scope>
    <source>
        <strain evidence="4">NIAS01</strain>
        <tissue evidence="4">Whole body or cell culture</tissue>
    </source>
</reference>
<organism evidence="4 5">
    <name type="scientific">Polypedilum vanderplanki</name>
    <name type="common">Sleeping chironomid midge</name>
    <dbReference type="NCBI Taxonomy" id="319348"/>
    <lineage>
        <taxon>Eukaryota</taxon>
        <taxon>Metazoa</taxon>
        <taxon>Ecdysozoa</taxon>
        <taxon>Arthropoda</taxon>
        <taxon>Hexapoda</taxon>
        <taxon>Insecta</taxon>
        <taxon>Pterygota</taxon>
        <taxon>Neoptera</taxon>
        <taxon>Endopterygota</taxon>
        <taxon>Diptera</taxon>
        <taxon>Nematocera</taxon>
        <taxon>Chironomoidea</taxon>
        <taxon>Chironomidae</taxon>
        <taxon>Chironominae</taxon>
        <taxon>Polypedilum</taxon>
        <taxon>Polypedilum</taxon>
    </lineage>
</organism>
<keyword evidence="3" id="KW-0732">Signal</keyword>
<evidence type="ECO:0000256" key="2">
    <source>
        <dbReference type="SAM" id="Phobius"/>
    </source>
</evidence>
<keyword evidence="2" id="KW-1133">Transmembrane helix</keyword>
<evidence type="ECO:0000256" key="3">
    <source>
        <dbReference type="SAM" id="SignalP"/>
    </source>
</evidence>
<feature type="transmembrane region" description="Helical" evidence="2">
    <location>
        <begin position="150"/>
        <end position="173"/>
    </location>
</feature>
<dbReference type="EMBL" id="JADBJN010000003">
    <property type="protein sequence ID" value="KAG5671889.1"/>
    <property type="molecule type" value="Genomic_DNA"/>
</dbReference>
<feature type="signal peptide" evidence="3">
    <location>
        <begin position="1"/>
        <end position="23"/>
    </location>
</feature>
<accession>A0A9J6BPT7</accession>
<keyword evidence="2" id="KW-0472">Membrane</keyword>
<evidence type="ECO:0000256" key="1">
    <source>
        <dbReference type="SAM" id="MobiDB-lite"/>
    </source>
</evidence>